<protein>
    <submittedName>
        <fullName evidence="1">Uncharacterized protein</fullName>
    </submittedName>
</protein>
<proteinExistence type="predicted"/>
<name>A0A841UB08_9BACL</name>
<dbReference type="EMBL" id="JACJVR010000112">
    <property type="protein sequence ID" value="MBB6695151.1"/>
    <property type="molecule type" value="Genomic_DNA"/>
</dbReference>
<reference evidence="1 2" key="1">
    <citation type="submission" date="2020-08" db="EMBL/GenBank/DDBJ databases">
        <title>Cohnella phylogeny.</title>
        <authorList>
            <person name="Dunlap C."/>
        </authorList>
    </citation>
    <scope>NUCLEOTIDE SEQUENCE [LARGE SCALE GENOMIC DNA]</scope>
    <source>
        <strain evidence="1 2">DSM 25239</strain>
    </source>
</reference>
<dbReference type="AlphaFoldDB" id="A0A841UB08"/>
<sequence length="366" mass="40672">MRRLTSHTEPDSFDPMEQRTYGKTAYQAYAGLLENEKDDFTWAILCFSLSLMAADDEFKTALARYALSEAPYNREIFAMGTFGFTAETGTLLEWLKLVVRKRGVSGDARQTIGDFVKELARKESAAEGRGVRSWAERPLTLDLLRTMDLGEAAASLAKLAESPATAAEAVRKLAFFPDATSGKWLRRICRNPDVAPAVQTRALLAMRGLGITGNVKLVKPGREYTVDLGDPELVSDIPAEWMKAYDWAAVWFLRARGSIGPEAFEDYAERGLPFPKELHGETQVVYASPQMEKIKDWLYEAYCHYYPDIPSIAEDERESWGAALLHLLKASSPENVLPLEGEDVPELGEAGSIRLGWLKAAIPELG</sequence>
<dbReference type="RefSeq" id="WP_185139111.1">
    <property type="nucleotide sequence ID" value="NZ_JACJVR010000112.1"/>
</dbReference>
<gene>
    <name evidence="1" type="ORF">H7B90_27520</name>
</gene>
<evidence type="ECO:0000313" key="1">
    <source>
        <dbReference type="EMBL" id="MBB6695151.1"/>
    </source>
</evidence>
<keyword evidence="2" id="KW-1185">Reference proteome</keyword>
<dbReference type="Proteomes" id="UP000553776">
    <property type="component" value="Unassembled WGS sequence"/>
</dbReference>
<organism evidence="1 2">
    <name type="scientific">Cohnella xylanilytica</name>
    <dbReference type="NCBI Taxonomy" id="557555"/>
    <lineage>
        <taxon>Bacteria</taxon>
        <taxon>Bacillati</taxon>
        <taxon>Bacillota</taxon>
        <taxon>Bacilli</taxon>
        <taxon>Bacillales</taxon>
        <taxon>Paenibacillaceae</taxon>
        <taxon>Cohnella</taxon>
    </lineage>
</organism>
<comment type="caution">
    <text evidence="1">The sequence shown here is derived from an EMBL/GenBank/DDBJ whole genome shotgun (WGS) entry which is preliminary data.</text>
</comment>
<evidence type="ECO:0000313" key="2">
    <source>
        <dbReference type="Proteomes" id="UP000553776"/>
    </source>
</evidence>
<accession>A0A841UB08</accession>